<gene>
    <name evidence="1" type="ORF">ACFFNY_09665</name>
</gene>
<proteinExistence type="predicted"/>
<keyword evidence="2" id="KW-1185">Reference proteome</keyword>
<sequence>MKCPICKSTLVEKSANARRIVKGHKFTFKNIPALVCENELCGQIIFDSLIIEELDEAVATLEPEDLLKGIITYEEIKKRLALLQMN</sequence>
<dbReference type="RefSeq" id="WP_344912752.1">
    <property type="nucleotide sequence ID" value="NZ_BAAAYO010000010.1"/>
</dbReference>
<dbReference type="Gene3D" id="3.10.20.860">
    <property type="match status" value="1"/>
</dbReference>
<accession>A0ABV5VUF6</accession>
<dbReference type="Proteomes" id="UP001589619">
    <property type="component" value="Unassembled WGS sequence"/>
</dbReference>
<protein>
    <submittedName>
        <fullName evidence="1">YgiT-type zinc finger protein</fullName>
    </submittedName>
</protein>
<organism evidence="1 2">
    <name type="scientific">Paenibacillus hodogayensis</name>
    <dbReference type="NCBI Taxonomy" id="279208"/>
    <lineage>
        <taxon>Bacteria</taxon>
        <taxon>Bacillati</taxon>
        <taxon>Bacillota</taxon>
        <taxon>Bacilli</taxon>
        <taxon>Bacillales</taxon>
        <taxon>Paenibacillaceae</taxon>
        <taxon>Paenibacillus</taxon>
    </lineage>
</organism>
<dbReference type="EMBL" id="JBHMAG010000007">
    <property type="protein sequence ID" value="MFB9751837.1"/>
    <property type="molecule type" value="Genomic_DNA"/>
</dbReference>
<dbReference type="InterPro" id="IPR022453">
    <property type="entry name" value="Znf_MqsA-type"/>
</dbReference>
<evidence type="ECO:0000313" key="2">
    <source>
        <dbReference type="Proteomes" id="UP001589619"/>
    </source>
</evidence>
<reference evidence="1 2" key="1">
    <citation type="submission" date="2024-09" db="EMBL/GenBank/DDBJ databases">
        <authorList>
            <person name="Sun Q."/>
            <person name="Mori K."/>
        </authorList>
    </citation>
    <scope>NUCLEOTIDE SEQUENCE [LARGE SCALE GENOMIC DNA]</scope>
    <source>
        <strain evidence="1 2">JCM 12520</strain>
    </source>
</reference>
<dbReference type="NCBIfam" id="TIGR03831">
    <property type="entry name" value="YgiT_finger"/>
    <property type="match status" value="1"/>
</dbReference>
<evidence type="ECO:0000313" key="1">
    <source>
        <dbReference type="EMBL" id="MFB9751837.1"/>
    </source>
</evidence>
<name>A0ABV5VUF6_9BACL</name>
<comment type="caution">
    <text evidence="1">The sequence shown here is derived from an EMBL/GenBank/DDBJ whole genome shotgun (WGS) entry which is preliminary data.</text>
</comment>